<dbReference type="PANTHER" id="PTHR46082">
    <property type="entry name" value="ATP/GTP-BINDING PROTEIN-RELATED"/>
    <property type="match status" value="1"/>
</dbReference>
<accession>A0ABR4JSJ8</accession>
<dbReference type="Gene3D" id="1.25.40.20">
    <property type="entry name" value="Ankyrin repeat-containing domain"/>
    <property type="match status" value="4"/>
</dbReference>
<keyword evidence="1" id="KW-0040">ANK repeat</keyword>
<dbReference type="InterPro" id="IPR002110">
    <property type="entry name" value="Ankyrin_rpt"/>
</dbReference>
<dbReference type="PANTHER" id="PTHR46082:SF11">
    <property type="entry name" value="AAA+ ATPASE DOMAIN-CONTAINING PROTEIN-RELATED"/>
    <property type="match status" value="1"/>
</dbReference>
<name>A0ABR4JSJ8_9EURO</name>
<gene>
    <name evidence="2" type="ORF">BJY01DRAFT_256874</name>
</gene>
<dbReference type="PROSITE" id="PS50088">
    <property type="entry name" value="ANK_REPEAT"/>
    <property type="match status" value="5"/>
</dbReference>
<evidence type="ECO:0000256" key="1">
    <source>
        <dbReference type="PROSITE-ProRule" id="PRU00023"/>
    </source>
</evidence>
<dbReference type="InterPro" id="IPR053137">
    <property type="entry name" value="NLR-like"/>
</dbReference>
<dbReference type="Proteomes" id="UP001610446">
    <property type="component" value="Unassembled WGS sequence"/>
</dbReference>
<dbReference type="Gene3D" id="3.40.50.1580">
    <property type="entry name" value="Nucleoside phosphorylase domain"/>
    <property type="match status" value="1"/>
</dbReference>
<feature type="repeat" description="ANK" evidence="1">
    <location>
        <begin position="968"/>
        <end position="1001"/>
    </location>
</feature>
<feature type="repeat" description="ANK" evidence="1">
    <location>
        <begin position="862"/>
        <end position="894"/>
    </location>
</feature>
<dbReference type="PROSITE" id="PS50297">
    <property type="entry name" value="ANK_REP_REGION"/>
    <property type="match status" value="3"/>
</dbReference>
<sequence length="1330" mass="147109">MSHPGRPSPSLPPLTAYTVGWFCVLSAEQEAARALLDEEHEVPLMPKDDSCYILGSMLGHNIVIARPTREGRVPTNEAAINMLRTFPMIRFALMVGIAGGATTAPDLCGFPTDILLGDVVVSRPKNSHGGVWQYDMGTESPSGLESQSHLNSSSSILIKASNLLESNHNRKKGKMGQYIDAALTKLDRRMYAFPGREHDLLFEARYHHVAGTTPATKNRCTFCDPSRRIIDRATRAEPVVHYGLVGSGDRVIRSGEWRDMMSSGPHEVLCFEMEAAGLVNNFPSIAICGIADYADTHKNKRWQPYAALTAAAYAKDLLTMIPSQTVEQIEVVECIAIAKIQATLDTTRRLDILDWLCPVNFQIERRNLTSLCAIIMKHLTATFTSRPVISIHLRDQPETRDQATTKNILGSMIRQLLQFDFAPIPPELKIARETGVAGIEETEGLLKGKFKEMVQSHERIYLLFDGLCNCSAQTRRDIKGYLRQLTDDGSRVSILTTSLGYPETVATVQCDSCGTQNLSLYLSCPCTDRRSDLCLNCKKAESTCPVHPSHEHKEPYREVYIEVRAADDELELYCQTRLNSGKGDYRRDALVHAPPSNLTRYLLDRPDLRDKVAQEISRKAQGKFLFAKAWISALHYWCFKRVQHDEEVLGLLDYMPHDALKEYCKQRMRAINAKTGIEARIALETISVLIAMRRPPTLLALQQALSMTSTFGALHSNDTFYRRNKIVRATNGLLRIDKGDDDHSYVRFVHPTLAVFLGENERDKDPRLTHADSHMASLCLEYLQAKSFPAHCLEPDSYPFLAYVLEFWGEHVREAGSMDDDAEVVKGARRFLKNPDSVAQLVEETTRLARHGGNISPNFIRQGATVLHICAWFGLSEMLQRLCAKNEDINALDNENMSPLDYACIKGHRDVVARILSFPNTHLQDLALARAIYGIPRTLACNEGSRLEIVKQLLATRKLNINARCGPKQRTPLIIAVRRGHAAIVTDLLTPKGVEVDARDADNHTALWHAVDGCSAAASPAGSGLSVDTSSGREPLVRLLLEHGADPNVKDSTGETILAQAITMGVAATVATLLRCDALKPQANKSLVHLAAASGHPEVVRLVYSAIQDKTNVAPNLNALDASGMTPLHYASLFQSKQAAEIATTLLDLGADVSARDGRGCTPYTIAYLLQRTETMRVLGERTGMAQQEGKSMEDLPVCTLANTGHWALVKKLVATNRPDVTHRDIRTGATLLHIAAHEDQMEIVRALLADRKYRKRLVSQVDHRGRTPLHLVQSVEVATLLVEHGCSALAADYDGDKTAWAAACVGFLAMIYLMASHSHATLAVWNTPT</sequence>
<feature type="repeat" description="ANK" evidence="1">
    <location>
        <begin position="1123"/>
        <end position="1158"/>
    </location>
</feature>
<feature type="repeat" description="ANK" evidence="1">
    <location>
        <begin position="1228"/>
        <end position="1249"/>
    </location>
</feature>
<dbReference type="Pfam" id="PF12796">
    <property type="entry name" value="Ank_2"/>
    <property type="match status" value="4"/>
</dbReference>
<proteinExistence type="predicted"/>
<evidence type="ECO:0000313" key="3">
    <source>
        <dbReference type="Proteomes" id="UP001610446"/>
    </source>
</evidence>
<dbReference type="InterPro" id="IPR035994">
    <property type="entry name" value="Nucleoside_phosphorylase_sf"/>
</dbReference>
<protein>
    <submittedName>
        <fullName evidence="2">Ankyrin repeat-containing domain protein</fullName>
    </submittedName>
</protein>
<dbReference type="SUPFAM" id="SSF53167">
    <property type="entry name" value="Purine and uridine phosphorylases"/>
    <property type="match status" value="1"/>
</dbReference>
<feature type="repeat" description="ANK" evidence="1">
    <location>
        <begin position="1020"/>
        <end position="1052"/>
    </location>
</feature>
<keyword evidence="3" id="KW-1185">Reference proteome</keyword>
<evidence type="ECO:0000313" key="2">
    <source>
        <dbReference type="EMBL" id="KAL2842052.1"/>
    </source>
</evidence>
<comment type="caution">
    <text evidence="2">The sequence shown here is derived from an EMBL/GenBank/DDBJ whole genome shotgun (WGS) entry which is preliminary data.</text>
</comment>
<dbReference type="SUPFAM" id="SSF48403">
    <property type="entry name" value="Ankyrin repeat"/>
    <property type="match status" value="2"/>
</dbReference>
<dbReference type="SMART" id="SM00248">
    <property type="entry name" value="ANK"/>
    <property type="match status" value="11"/>
</dbReference>
<dbReference type="InterPro" id="IPR036770">
    <property type="entry name" value="Ankyrin_rpt-contain_sf"/>
</dbReference>
<organism evidence="2 3">
    <name type="scientific">Aspergillus pseudoustus</name>
    <dbReference type="NCBI Taxonomy" id="1810923"/>
    <lineage>
        <taxon>Eukaryota</taxon>
        <taxon>Fungi</taxon>
        <taxon>Dikarya</taxon>
        <taxon>Ascomycota</taxon>
        <taxon>Pezizomycotina</taxon>
        <taxon>Eurotiomycetes</taxon>
        <taxon>Eurotiomycetidae</taxon>
        <taxon>Eurotiales</taxon>
        <taxon>Aspergillaceae</taxon>
        <taxon>Aspergillus</taxon>
        <taxon>Aspergillus subgen. Nidulantes</taxon>
    </lineage>
</organism>
<dbReference type="Pfam" id="PF00023">
    <property type="entry name" value="Ank"/>
    <property type="match status" value="1"/>
</dbReference>
<reference evidence="2 3" key="1">
    <citation type="submission" date="2024-07" db="EMBL/GenBank/DDBJ databases">
        <title>Section-level genome sequencing and comparative genomics of Aspergillus sections Usti and Cavernicolus.</title>
        <authorList>
            <consortium name="Lawrence Berkeley National Laboratory"/>
            <person name="Nybo J.L."/>
            <person name="Vesth T.C."/>
            <person name="Theobald S."/>
            <person name="Frisvad J.C."/>
            <person name="Larsen T.O."/>
            <person name="Kjaerboelling I."/>
            <person name="Rothschild-Mancinelli K."/>
            <person name="Lyhne E.K."/>
            <person name="Kogle M.E."/>
            <person name="Barry K."/>
            <person name="Clum A."/>
            <person name="Na H."/>
            <person name="Ledsgaard L."/>
            <person name="Lin J."/>
            <person name="Lipzen A."/>
            <person name="Kuo A."/>
            <person name="Riley R."/>
            <person name="Mondo S."/>
            <person name="Labutti K."/>
            <person name="Haridas S."/>
            <person name="Pangalinan J."/>
            <person name="Salamov A.A."/>
            <person name="Simmons B.A."/>
            <person name="Magnuson J.K."/>
            <person name="Chen J."/>
            <person name="Drula E."/>
            <person name="Henrissat B."/>
            <person name="Wiebenga A."/>
            <person name="Lubbers R.J."/>
            <person name="Gomes A.C."/>
            <person name="Makela M.R."/>
            <person name="Stajich J."/>
            <person name="Grigoriev I.V."/>
            <person name="Mortensen U.H."/>
            <person name="De Vries R.P."/>
            <person name="Baker S.E."/>
            <person name="Andersen M.R."/>
        </authorList>
    </citation>
    <scope>NUCLEOTIDE SEQUENCE [LARGE SCALE GENOMIC DNA]</scope>
    <source>
        <strain evidence="2 3">CBS 123904</strain>
    </source>
</reference>
<dbReference type="PRINTS" id="PR01415">
    <property type="entry name" value="ANKYRIN"/>
</dbReference>
<dbReference type="EMBL" id="JBFXLU010000103">
    <property type="protein sequence ID" value="KAL2842052.1"/>
    <property type="molecule type" value="Genomic_DNA"/>
</dbReference>